<sequence>MPSVTDMCPQSFLRNRIRQAPKEPADAPQDLSLGQEARKGALAEPLFTLFCSVTFGFDTFTSKNHSVGRPVGHKVTCSCAQVTGWSSSIQHVPWKRNIAPSKNREPSGGAVQHQETEWDPQPGKAQLTTQFVKSTTGRMTCIGAAKT</sequence>
<protein>
    <submittedName>
        <fullName evidence="2">Uncharacterized protein</fullName>
    </submittedName>
</protein>
<feature type="region of interest" description="Disordered" evidence="1">
    <location>
        <begin position="98"/>
        <end position="122"/>
    </location>
</feature>
<proteinExistence type="predicted"/>
<reference evidence="2" key="1">
    <citation type="submission" date="2021-01" db="EMBL/GenBank/DDBJ databases">
        <authorList>
            <person name="Corre E."/>
            <person name="Pelletier E."/>
            <person name="Niang G."/>
            <person name="Scheremetjew M."/>
            <person name="Finn R."/>
            <person name="Kale V."/>
            <person name="Holt S."/>
            <person name="Cochrane G."/>
            <person name="Meng A."/>
            <person name="Brown T."/>
            <person name="Cohen L."/>
        </authorList>
    </citation>
    <scope>NUCLEOTIDE SEQUENCE</scope>
    <source>
        <strain evidence="2">CCMP1594</strain>
    </source>
</reference>
<dbReference type="EMBL" id="HBJA01055865">
    <property type="protein sequence ID" value="CAE0808643.1"/>
    <property type="molecule type" value="Transcribed_RNA"/>
</dbReference>
<name>A0A7S4CXL5_9EUGL</name>
<organism evidence="2">
    <name type="scientific">Eutreptiella gymnastica</name>
    <dbReference type="NCBI Taxonomy" id="73025"/>
    <lineage>
        <taxon>Eukaryota</taxon>
        <taxon>Discoba</taxon>
        <taxon>Euglenozoa</taxon>
        <taxon>Euglenida</taxon>
        <taxon>Spirocuta</taxon>
        <taxon>Euglenophyceae</taxon>
        <taxon>Eutreptiales</taxon>
        <taxon>Eutreptiaceae</taxon>
        <taxon>Eutreptiella</taxon>
    </lineage>
</organism>
<gene>
    <name evidence="2" type="ORF">EGYM00163_LOCUS19774</name>
</gene>
<evidence type="ECO:0000256" key="1">
    <source>
        <dbReference type="SAM" id="MobiDB-lite"/>
    </source>
</evidence>
<evidence type="ECO:0000313" key="2">
    <source>
        <dbReference type="EMBL" id="CAE0808643.1"/>
    </source>
</evidence>
<dbReference type="AlphaFoldDB" id="A0A7S4CXL5"/>
<accession>A0A7S4CXL5</accession>